<evidence type="ECO:0000256" key="1">
    <source>
        <dbReference type="SAM" id="MobiDB-lite"/>
    </source>
</evidence>
<feature type="compositionally biased region" description="Low complexity" evidence="1">
    <location>
        <begin position="19"/>
        <end position="31"/>
    </location>
</feature>
<dbReference type="RefSeq" id="WP_129331371.1">
    <property type="nucleotide sequence ID" value="NZ_SDVB01000170.1"/>
</dbReference>
<dbReference type="Proteomes" id="UP000291088">
    <property type="component" value="Unassembled WGS sequence"/>
</dbReference>
<organism evidence="2 3">
    <name type="scientific">Ciceribacter ferrooxidans</name>
    <dbReference type="NCBI Taxonomy" id="2509717"/>
    <lineage>
        <taxon>Bacteria</taxon>
        <taxon>Pseudomonadati</taxon>
        <taxon>Pseudomonadota</taxon>
        <taxon>Alphaproteobacteria</taxon>
        <taxon>Hyphomicrobiales</taxon>
        <taxon>Rhizobiaceae</taxon>
        <taxon>Ciceribacter</taxon>
    </lineage>
</organism>
<dbReference type="Pfam" id="PF09954">
    <property type="entry name" value="DUF2188"/>
    <property type="match status" value="1"/>
</dbReference>
<gene>
    <name evidence="2" type="ORF">EUU22_07425</name>
</gene>
<dbReference type="AlphaFoldDB" id="A0A4Q2TJS8"/>
<dbReference type="EMBL" id="SDVB01000170">
    <property type="protein sequence ID" value="RYC17795.1"/>
    <property type="molecule type" value="Genomic_DNA"/>
</dbReference>
<feature type="compositionally biased region" description="Basic and acidic residues" evidence="1">
    <location>
        <begin position="48"/>
        <end position="64"/>
    </location>
</feature>
<keyword evidence="3" id="KW-1185">Reference proteome</keyword>
<feature type="region of interest" description="Disordered" evidence="1">
    <location>
        <begin position="1"/>
        <end position="34"/>
    </location>
</feature>
<comment type="caution">
    <text evidence="2">The sequence shown here is derived from an EMBL/GenBank/DDBJ whole genome shotgun (WGS) entry which is preliminary data.</text>
</comment>
<dbReference type="OrthoDB" id="8858565at2"/>
<reference evidence="2 3" key="1">
    <citation type="submission" date="2019-01" db="EMBL/GenBank/DDBJ databases">
        <authorList>
            <person name="Deng T."/>
        </authorList>
    </citation>
    <scope>NUCLEOTIDE SEQUENCE [LARGE SCALE GENOMIC DNA]</scope>
    <source>
        <strain evidence="2 3">F8825</strain>
    </source>
</reference>
<feature type="region of interest" description="Disordered" evidence="1">
    <location>
        <begin position="48"/>
        <end position="75"/>
    </location>
</feature>
<proteinExistence type="predicted"/>
<evidence type="ECO:0000313" key="2">
    <source>
        <dbReference type="EMBL" id="RYC17795.1"/>
    </source>
</evidence>
<protein>
    <submittedName>
        <fullName evidence="2">DUF2188 domain-containing protein</fullName>
    </submittedName>
</protein>
<sequence>MAKSKAQHVVPRSGKWGVLSSGASRASSLHSTQDEAIRTAREIARSHGTELYIHGKDGRIRERSSFGNDPAQPKG</sequence>
<dbReference type="InterPro" id="IPR018691">
    <property type="entry name" value="DUF2188"/>
</dbReference>
<evidence type="ECO:0000313" key="3">
    <source>
        <dbReference type="Proteomes" id="UP000291088"/>
    </source>
</evidence>
<accession>A0A4Q2TJS8</accession>
<name>A0A4Q2TJS8_9HYPH</name>